<protein>
    <submittedName>
        <fullName evidence="5">Uncharacterized protein</fullName>
    </submittedName>
</protein>
<dbReference type="Pfam" id="PF14774">
    <property type="entry name" value="FAM177"/>
    <property type="match status" value="1"/>
</dbReference>
<dbReference type="EMBL" id="CAJOAZ010003308">
    <property type="protein sequence ID" value="CAF3999364.1"/>
    <property type="molecule type" value="Genomic_DNA"/>
</dbReference>
<feature type="compositionally biased region" description="Acidic residues" evidence="1">
    <location>
        <begin position="23"/>
        <end position="33"/>
    </location>
</feature>
<accession>A0A819NNK7</accession>
<comment type="caution">
    <text evidence="5">The sequence shown here is derived from an EMBL/GenBank/DDBJ whole genome shotgun (WGS) entry which is preliminary data.</text>
</comment>
<dbReference type="Proteomes" id="UP000663845">
    <property type="component" value="Unassembled WGS sequence"/>
</dbReference>
<dbReference type="OrthoDB" id="45963at2759"/>
<proteinExistence type="predicted"/>
<evidence type="ECO:0000256" key="1">
    <source>
        <dbReference type="SAM" id="MobiDB-lite"/>
    </source>
</evidence>
<dbReference type="PANTHER" id="PTHR31206:SF1">
    <property type="entry name" value="LP10445P"/>
    <property type="match status" value="1"/>
</dbReference>
<dbReference type="Proteomes" id="UP000663891">
    <property type="component" value="Unassembled WGS sequence"/>
</dbReference>
<dbReference type="Proteomes" id="UP000663881">
    <property type="component" value="Unassembled WGS sequence"/>
</dbReference>
<dbReference type="Proteomes" id="UP000663844">
    <property type="component" value="Unassembled WGS sequence"/>
</dbReference>
<dbReference type="InterPro" id="IPR028260">
    <property type="entry name" value="FAM177"/>
</dbReference>
<evidence type="ECO:0000313" key="5">
    <source>
        <dbReference type="EMBL" id="CAF3999364.1"/>
    </source>
</evidence>
<reference evidence="5" key="1">
    <citation type="submission" date="2021-02" db="EMBL/GenBank/DDBJ databases">
        <authorList>
            <person name="Nowell W R."/>
        </authorList>
    </citation>
    <scope>NUCLEOTIDE SEQUENCE</scope>
</reference>
<dbReference type="EMBL" id="CAJNOG010000249">
    <property type="protein sequence ID" value="CAF1115112.1"/>
    <property type="molecule type" value="Genomic_DNA"/>
</dbReference>
<evidence type="ECO:0000313" key="3">
    <source>
        <dbReference type="EMBL" id="CAF1255671.1"/>
    </source>
</evidence>
<evidence type="ECO:0000313" key="4">
    <source>
        <dbReference type="EMBL" id="CAF3822616.1"/>
    </source>
</evidence>
<dbReference type="PANTHER" id="PTHR31206">
    <property type="entry name" value="LP10445P"/>
    <property type="match status" value="1"/>
</dbReference>
<organism evidence="5 6">
    <name type="scientific">Adineta steineri</name>
    <dbReference type="NCBI Taxonomy" id="433720"/>
    <lineage>
        <taxon>Eukaryota</taxon>
        <taxon>Metazoa</taxon>
        <taxon>Spiralia</taxon>
        <taxon>Gnathifera</taxon>
        <taxon>Rotifera</taxon>
        <taxon>Eurotatoria</taxon>
        <taxon>Bdelloidea</taxon>
        <taxon>Adinetida</taxon>
        <taxon>Adinetidae</taxon>
        <taxon>Adineta</taxon>
    </lineage>
</organism>
<name>A0A819NNK7_9BILA</name>
<dbReference type="EMBL" id="CAJNON010000424">
    <property type="protein sequence ID" value="CAF1255671.1"/>
    <property type="molecule type" value="Genomic_DNA"/>
</dbReference>
<evidence type="ECO:0000313" key="6">
    <source>
        <dbReference type="Proteomes" id="UP000663844"/>
    </source>
</evidence>
<gene>
    <name evidence="2" type="ORF">JYZ213_LOCUS22160</name>
    <name evidence="4" type="ORF">OKA104_LOCUS19775</name>
    <name evidence="5" type="ORF">OXD698_LOCUS29426</name>
    <name evidence="3" type="ORF">VCS650_LOCUS28585</name>
</gene>
<evidence type="ECO:0000313" key="2">
    <source>
        <dbReference type="EMBL" id="CAF1115112.1"/>
    </source>
</evidence>
<dbReference type="EMBL" id="CAJOAY010001288">
    <property type="protein sequence ID" value="CAF3822616.1"/>
    <property type="molecule type" value="Genomic_DNA"/>
</dbReference>
<dbReference type="AlphaFoldDB" id="A0A819NNK7"/>
<sequence length="146" mass="17084">MTNNTTSTVDISLSTMNKNYNDSESDDDDDSDLYEPQPITTTEQQIDPTQLQWMPWMWFYAKQSAKKSYEACDSAGEKLAWFFGITKPKYYSEIQEYERMDQEEREEWKQSFQDVEHKSDVLDSIVTIPPSSTNVFTISNQDITDK</sequence>
<feature type="region of interest" description="Disordered" evidence="1">
    <location>
        <begin position="15"/>
        <end position="46"/>
    </location>
</feature>